<comment type="caution">
    <text evidence="2">The sequence shown here is derived from an EMBL/GenBank/DDBJ whole genome shotgun (WGS) entry which is preliminary data.</text>
</comment>
<dbReference type="InterPro" id="IPR050266">
    <property type="entry name" value="AB_hydrolase_sf"/>
</dbReference>
<dbReference type="AlphaFoldDB" id="A0A9E2S8C4"/>
<keyword evidence="3" id="KW-1185">Reference proteome</keyword>
<dbReference type="RefSeq" id="WP_217791844.1">
    <property type="nucleotide sequence ID" value="NZ_JAHSPG010000010.1"/>
</dbReference>
<feature type="domain" description="AB hydrolase-1" evidence="1">
    <location>
        <begin position="21"/>
        <end position="129"/>
    </location>
</feature>
<accession>A0A9E2S8C4</accession>
<keyword evidence="2" id="KW-0378">Hydrolase</keyword>
<dbReference type="InterPro" id="IPR000073">
    <property type="entry name" value="AB_hydrolase_1"/>
</dbReference>
<sequence length="264" mass="29532">MKTLSLNNKKLVYAVSGSGAPVVLLHGFAEDHEVWENQVATLQNNYTVIVPDLPGSGASDRLDETSMESMADAVKSILENEKIDQAVVIGHSMGGYVALAFGEKYPQFLKGLGLFHSTAFPDTEEKKETRRKGIEFIKKNGAYLFIKQTTPNLFTENYKLKNSDKVVTFIEHLKEFEPESLIAYYYAMIARPDRTLVLKNFSKPVLLIIGKNDVAVPYKDSLALSHLSSTTYVTILEHSAHMGMMEETDKSNEALESYLQEVIK</sequence>
<dbReference type="Proteomes" id="UP000812270">
    <property type="component" value="Unassembled WGS sequence"/>
</dbReference>
<gene>
    <name evidence="2" type="ORF">KTO63_13430</name>
</gene>
<dbReference type="Pfam" id="PF00561">
    <property type="entry name" value="Abhydrolase_1"/>
    <property type="match status" value="1"/>
</dbReference>
<protein>
    <submittedName>
        <fullName evidence="2">Alpha/beta hydrolase</fullName>
    </submittedName>
</protein>
<name>A0A9E2S8C4_9BACT</name>
<organism evidence="2 3">
    <name type="scientific">Pinibacter aurantiacus</name>
    <dbReference type="NCBI Taxonomy" id="2851599"/>
    <lineage>
        <taxon>Bacteria</taxon>
        <taxon>Pseudomonadati</taxon>
        <taxon>Bacteroidota</taxon>
        <taxon>Chitinophagia</taxon>
        <taxon>Chitinophagales</taxon>
        <taxon>Chitinophagaceae</taxon>
        <taxon>Pinibacter</taxon>
    </lineage>
</organism>
<reference evidence="2" key="1">
    <citation type="submission" date="2021-06" db="EMBL/GenBank/DDBJ databases">
        <authorList>
            <person name="Huq M.A."/>
        </authorList>
    </citation>
    <scope>NUCLEOTIDE SEQUENCE</scope>
    <source>
        <strain evidence="2">MAH-26</strain>
    </source>
</reference>
<proteinExistence type="predicted"/>
<evidence type="ECO:0000313" key="3">
    <source>
        <dbReference type="Proteomes" id="UP000812270"/>
    </source>
</evidence>
<dbReference type="EMBL" id="JAHSPG010000010">
    <property type="protein sequence ID" value="MBV4358161.1"/>
    <property type="molecule type" value="Genomic_DNA"/>
</dbReference>
<dbReference type="PANTHER" id="PTHR43798">
    <property type="entry name" value="MONOACYLGLYCEROL LIPASE"/>
    <property type="match status" value="1"/>
</dbReference>
<dbReference type="GO" id="GO:0016787">
    <property type="term" value="F:hydrolase activity"/>
    <property type="evidence" value="ECO:0007669"/>
    <property type="project" value="UniProtKB-KW"/>
</dbReference>
<evidence type="ECO:0000313" key="2">
    <source>
        <dbReference type="EMBL" id="MBV4358161.1"/>
    </source>
</evidence>
<evidence type="ECO:0000259" key="1">
    <source>
        <dbReference type="Pfam" id="PF00561"/>
    </source>
</evidence>